<dbReference type="InterPro" id="IPR000917">
    <property type="entry name" value="Sulfatase_N"/>
</dbReference>
<comment type="caution">
    <text evidence="3">The sequence shown here is derived from an EMBL/GenBank/DDBJ whole genome shotgun (WGS) entry which is preliminary data.</text>
</comment>
<evidence type="ECO:0000313" key="3">
    <source>
        <dbReference type="EMBL" id="TQQ81116.1"/>
    </source>
</evidence>
<keyword evidence="4" id="KW-1185">Reference proteome</keyword>
<feature type="region of interest" description="Disordered" evidence="1">
    <location>
        <begin position="428"/>
        <end position="455"/>
    </location>
</feature>
<dbReference type="InterPro" id="IPR052701">
    <property type="entry name" value="GAG_Ulvan_Degrading_Sulfatases"/>
</dbReference>
<dbReference type="Proteomes" id="UP000705823">
    <property type="component" value="Unassembled WGS sequence"/>
</dbReference>
<gene>
    <name evidence="3" type="ORF">EGH24_08230</name>
</gene>
<feature type="domain" description="Sulfatase N-terminal" evidence="2">
    <location>
        <begin position="5"/>
        <end position="336"/>
    </location>
</feature>
<dbReference type="AlphaFoldDB" id="A0A8J8P9A7"/>
<dbReference type="EMBL" id="RKLU01000003">
    <property type="protein sequence ID" value="TQQ81116.1"/>
    <property type="molecule type" value="Genomic_DNA"/>
</dbReference>
<feature type="compositionally biased region" description="Basic and acidic residues" evidence="1">
    <location>
        <begin position="442"/>
        <end position="455"/>
    </location>
</feature>
<dbReference type="Pfam" id="PF00884">
    <property type="entry name" value="Sulfatase"/>
    <property type="match status" value="1"/>
</dbReference>
<evidence type="ECO:0000313" key="4">
    <source>
        <dbReference type="Proteomes" id="UP000705823"/>
    </source>
</evidence>
<reference evidence="3" key="1">
    <citation type="submission" date="2019-02" db="EMBL/GenBank/DDBJ databases">
        <title>Halonotius sp. a new haloarchaeum isolated from saline soil.</title>
        <authorList>
            <person name="Duran-Viseras A."/>
            <person name="Sanchez-Porro C."/>
            <person name="Ventosa A."/>
        </authorList>
    </citation>
    <scope>NUCLEOTIDE SEQUENCE</scope>
    <source>
        <strain evidence="3">F15B</strain>
    </source>
</reference>
<organism evidence="3 4">
    <name type="scientific">Halonotius terrestris</name>
    <dbReference type="NCBI Taxonomy" id="2487750"/>
    <lineage>
        <taxon>Archaea</taxon>
        <taxon>Methanobacteriati</taxon>
        <taxon>Methanobacteriota</taxon>
        <taxon>Stenosarchaea group</taxon>
        <taxon>Halobacteria</taxon>
        <taxon>Halobacteriales</taxon>
        <taxon>Haloferacaceae</taxon>
        <taxon>Halonotius</taxon>
    </lineage>
</organism>
<name>A0A8J8P9A7_9EURY</name>
<dbReference type="RefSeq" id="WP_142979678.1">
    <property type="nucleotide sequence ID" value="NZ_RKLU01000003.1"/>
</dbReference>
<dbReference type="Gene3D" id="3.40.720.10">
    <property type="entry name" value="Alkaline Phosphatase, subunit A"/>
    <property type="match status" value="1"/>
</dbReference>
<dbReference type="PANTHER" id="PTHR43751">
    <property type="entry name" value="SULFATASE"/>
    <property type="match status" value="1"/>
</dbReference>
<dbReference type="PANTHER" id="PTHR43751:SF3">
    <property type="entry name" value="SULFATASE N-TERMINAL DOMAIN-CONTAINING PROTEIN"/>
    <property type="match status" value="1"/>
</dbReference>
<protein>
    <recommendedName>
        <fullName evidence="2">Sulfatase N-terminal domain-containing protein</fullName>
    </recommendedName>
</protein>
<accession>A0A8J8P9A7</accession>
<dbReference type="InterPro" id="IPR017850">
    <property type="entry name" value="Alkaline_phosphatase_core_sf"/>
</dbReference>
<sequence length="455" mass="52382">MSERPNIAMVSWDSVRADHMPFHGYNRNTAPTVSKMAENGLIFENTQVSAVGTAASFTGVFTGDHASATMLNPSPKYWANSLEDERLLSEVLQDNGYYTGGFHFNALMSSNFGWNRGWDVYEDHLWDEKGGNSPTDDEEEDIRSKLYEFLQERNLANFAMHAKKALTGEPPVKWEKMWGEIEEFVEDAPEPWFLWVLLIDTHHPYYAPREYHKWSQPGIRATYVWNYVMRRHRNLVGERRRSIINAYDNTMRYADEFVRRLEEKLESEGYGDTPFIFHSDHGDEMGEHASYGHRPLMYDTVTRVPLVMKNVGETGVRKGPHSLMDLGNGILEITNIDERLGQGESILSHSRETVTIQNLLGEEFGRTVAAVGPEWKVLYHPEGDWGHGREFTGNSWEAYKRTEDPMEKNNRWGDHPDSLEAELRDQLESSTDVIEAEGEMDSSTKDRLRELGYIE</sequence>
<proteinExistence type="predicted"/>
<dbReference type="SUPFAM" id="SSF53649">
    <property type="entry name" value="Alkaline phosphatase-like"/>
    <property type="match status" value="1"/>
</dbReference>
<dbReference type="OrthoDB" id="3164at2157"/>
<dbReference type="CDD" id="cd16148">
    <property type="entry name" value="sulfatase_like"/>
    <property type="match status" value="1"/>
</dbReference>
<evidence type="ECO:0000256" key="1">
    <source>
        <dbReference type="SAM" id="MobiDB-lite"/>
    </source>
</evidence>
<evidence type="ECO:0000259" key="2">
    <source>
        <dbReference type="Pfam" id="PF00884"/>
    </source>
</evidence>